<dbReference type="EMBL" id="BAABGY010000009">
    <property type="protein sequence ID" value="GAA4336012.1"/>
    <property type="molecule type" value="Genomic_DNA"/>
</dbReference>
<name>A0ABP8H973_9BACT</name>
<comment type="caution">
    <text evidence="1">The sequence shown here is derived from an EMBL/GenBank/DDBJ whole genome shotgun (WGS) entry which is preliminary data.</text>
</comment>
<gene>
    <name evidence="1" type="ORF">GCM10023184_31100</name>
</gene>
<protein>
    <submittedName>
        <fullName evidence="1">Uncharacterized protein</fullName>
    </submittedName>
</protein>
<organism evidence="1 2">
    <name type="scientific">Flaviaesturariibacter amylovorans</name>
    <dbReference type="NCBI Taxonomy" id="1084520"/>
    <lineage>
        <taxon>Bacteria</taxon>
        <taxon>Pseudomonadati</taxon>
        <taxon>Bacteroidota</taxon>
        <taxon>Chitinophagia</taxon>
        <taxon>Chitinophagales</taxon>
        <taxon>Chitinophagaceae</taxon>
        <taxon>Flaviaestuariibacter</taxon>
    </lineage>
</organism>
<evidence type="ECO:0000313" key="1">
    <source>
        <dbReference type="EMBL" id="GAA4336012.1"/>
    </source>
</evidence>
<evidence type="ECO:0000313" key="2">
    <source>
        <dbReference type="Proteomes" id="UP001501725"/>
    </source>
</evidence>
<keyword evidence="2" id="KW-1185">Reference proteome</keyword>
<sequence length="63" mass="6837">MHMEAQKWGQSREGAPGANPVIFALKIHSPRHNNFLASPQNPLNRNYRLYPYGEGCGGGADGG</sequence>
<proteinExistence type="predicted"/>
<dbReference type="Proteomes" id="UP001501725">
    <property type="component" value="Unassembled WGS sequence"/>
</dbReference>
<accession>A0ABP8H973</accession>
<reference evidence="2" key="1">
    <citation type="journal article" date="2019" name="Int. J. Syst. Evol. Microbiol.">
        <title>The Global Catalogue of Microorganisms (GCM) 10K type strain sequencing project: providing services to taxonomists for standard genome sequencing and annotation.</title>
        <authorList>
            <consortium name="The Broad Institute Genomics Platform"/>
            <consortium name="The Broad Institute Genome Sequencing Center for Infectious Disease"/>
            <person name="Wu L."/>
            <person name="Ma J."/>
        </authorList>
    </citation>
    <scope>NUCLEOTIDE SEQUENCE [LARGE SCALE GENOMIC DNA]</scope>
    <source>
        <strain evidence="2">JCM 17919</strain>
    </source>
</reference>